<protein>
    <submittedName>
        <fullName evidence="1">Uncharacterized protein</fullName>
    </submittedName>
</protein>
<comment type="caution">
    <text evidence="1">The sequence shown here is derived from an EMBL/GenBank/DDBJ whole genome shotgun (WGS) entry which is preliminary data.</text>
</comment>
<evidence type="ECO:0000313" key="2">
    <source>
        <dbReference type="Proteomes" id="UP000324222"/>
    </source>
</evidence>
<name>A0A5B7KM37_PORTR</name>
<dbReference type="OrthoDB" id="6346517at2759"/>
<organism evidence="1 2">
    <name type="scientific">Portunus trituberculatus</name>
    <name type="common">Swimming crab</name>
    <name type="synonym">Neptunus trituberculatus</name>
    <dbReference type="NCBI Taxonomy" id="210409"/>
    <lineage>
        <taxon>Eukaryota</taxon>
        <taxon>Metazoa</taxon>
        <taxon>Ecdysozoa</taxon>
        <taxon>Arthropoda</taxon>
        <taxon>Crustacea</taxon>
        <taxon>Multicrustacea</taxon>
        <taxon>Malacostraca</taxon>
        <taxon>Eumalacostraca</taxon>
        <taxon>Eucarida</taxon>
        <taxon>Decapoda</taxon>
        <taxon>Pleocyemata</taxon>
        <taxon>Brachyura</taxon>
        <taxon>Eubrachyura</taxon>
        <taxon>Portunoidea</taxon>
        <taxon>Portunidae</taxon>
        <taxon>Portuninae</taxon>
        <taxon>Portunus</taxon>
    </lineage>
</organism>
<gene>
    <name evidence="1" type="ORF">E2C01_102145</name>
</gene>
<sequence>MYRSPIKYKLTRKCQTSCNKDKHFLCLHLPRLQTSTSCTNSLWTGCHLDSLSTDEDLKRQLAGYDFSVRSLNGTTCSCTKCVPGESVPGLSAAPHVLSHALKHPFVRSRNHKPVLRHS</sequence>
<dbReference type="AlphaFoldDB" id="A0A5B7KM37"/>
<reference evidence="1 2" key="1">
    <citation type="submission" date="2019-05" db="EMBL/GenBank/DDBJ databases">
        <title>Another draft genome of Portunus trituberculatus and its Hox gene families provides insights of decapod evolution.</title>
        <authorList>
            <person name="Jeong J.-H."/>
            <person name="Song I."/>
            <person name="Kim S."/>
            <person name="Choi T."/>
            <person name="Kim D."/>
            <person name="Ryu S."/>
            <person name="Kim W."/>
        </authorList>
    </citation>
    <scope>NUCLEOTIDE SEQUENCE [LARGE SCALE GENOMIC DNA]</scope>
    <source>
        <tissue evidence="1">Muscle</tissue>
    </source>
</reference>
<dbReference type="Proteomes" id="UP000324222">
    <property type="component" value="Unassembled WGS sequence"/>
</dbReference>
<accession>A0A5B7KM37</accession>
<keyword evidence="2" id="KW-1185">Reference proteome</keyword>
<dbReference type="EMBL" id="VSRR010150640">
    <property type="protein sequence ID" value="MPD06339.1"/>
    <property type="molecule type" value="Genomic_DNA"/>
</dbReference>
<evidence type="ECO:0000313" key="1">
    <source>
        <dbReference type="EMBL" id="MPD06339.1"/>
    </source>
</evidence>
<proteinExistence type="predicted"/>